<protein>
    <submittedName>
        <fullName evidence="1">EexN family lipoprotein</fullName>
    </submittedName>
</protein>
<accession>A0ABV4AX64</accession>
<dbReference type="NCBIfam" id="NF033894">
    <property type="entry name" value="Eex_IncN"/>
    <property type="match status" value="1"/>
</dbReference>
<reference evidence="1 2" key="1">
    <citation type="submission" date="2024-07" db="EMBL/GenBank/DDBJ databases">
        <title>Molecular mechanisms and environmental adaptations of flagellar loss and biofilm growth of Rhodanobacter under environmental stress.</title>
        <authorList>
            <person name="Chen M."/>
        </authorList>
    </citation>
    <scope>NUCLEOTIDE SEQUENCE [LARGE SCALE GENOMIC DNA]</scope>
    <source>
        <strain evidence="1 2">RS22</strain>
    </source>
</reference>
<dbReference type="EMBL" id="JBGBPY010000002">
    <property type="protein sequence ID" value="MEY2184369.1"/>
    <property type="molecule type" value="Genomic_DNA"/>
</dbReference>
<comment type="caution">
    <text evidence="1">The sequence shown here is derived from an EMBL/GenBank/DDBJ whole genome shotgun (WGS) entry which is preliminary data.</text>
</comment>
<organism evidence="1 2">
    <name type="scientific">Rhodanobacter humi</name>
    <dbReference type="NCBI Taxonomy" id="1888173"/>
    <lineage>
        <taxon>Bacteria</taxon>
        <taxon>Pseudomonadati</taxon>
        <taxon>Pseudomonadota</taxon>
        <taxon>Gammaproteobacteria</taxon>
        <taxon>Lysobacterales</taxon>
        <taxon>Rhodanobacteraceae</taxon>
        <taxon>Rhodanobacter</taxon>
    </lineage>
</organism>
<dbReference type="InterPro" id="IPR047937">
    <property type="entry name" value="Eex_IncN-like"/>
</dbReference>
<keyword evidence="2" id="KW-1185">Reference proteome</keyword>
<proteinExistence type="predicted"/>
<evidence type="ECO:0000313" key="2">
    <source>
        <dbReference type="Proteomes" id="UP001562159"/>
    </source>
</evidence>
<keyword evidence="1" id="KW-0449">Lipoprotein</keyword>
<dbReference type="Proteomes" id="UP001562159">
    <property type="component" value="Unassembled WGS sequence"/>
</dbReference>
<dbReference type="PROSITE" id="PS51257">
    <property type="entry name" value="PROKAR_LIPOPROTEIN"/>
    <property type="match status" value="1"/>
</dbReference>
<sequence>MKNTNRVLLVMAVVVGLSACGPKEPVQTVDWYKAHDVERKAMVDRCKANPGELENTPNCVNATDAANALVWSSKGGISGVKAPTFGQKPKPTKE</sequence>
<name>A0ABV4AX64_9GAMM</name>
<gene>
    <name evidence="1" type="ORF">AB7878_18325</name>
</gene>
<evidence type="ECO:0000313" key="1">
    <source>
        <dbReference type="EMBL" id="MEY2184369.1"/>
    </source>
</evidence>